<reference evidence="1" key="1">
    <citation type="submission" date="2014-09" db="EMBL/GenBank/DDBJ databases">
        <authorList>
            <person name="Magalhaes I.L.F."/>
            <person name="Oliveira U."/>
            <person name="Santos F.R."/>
            <person name="Vidigal T.H.D.A."/>
            <person name="Brescovit A.D."/>
            <person name="Santos A.J."/>
        </authorList>
    </citation>
    <scope>NUCLEOTIDE SEQUENCE</scope>
    <source>
        <tissue evidence="1">Shoot tissue taken approximately 20 cm above the soil surface</tissue>
    </source>
</reference>
<dbReference type="AlphaFoldDB" id="A0A0A9FIU8"/>
<proteinExistence type="predicted"/>
<sequence length="60" mass="6739">MTSITEPPQPPHGRPFNTLTQMQETSIMNSRGIKVPTNLVKAKSDYIQCEDIQFLSPASY</sequence>
<evidence type="ECO:0000313" key="1">
    <source>
        <dbReference type="EMBL" id="JAE08183.1"/>
    </source>
</evidence>
<accession>A0A0A9FIU8</accession>
<reference evidence="1" key="2">
    <citation type="journal article" date="2015" name="Data Brief">
        <title>Shoot transcriptome of the giant reed, Arundo donax.</title>
        <authorList>
            <person name="Barrero R.A."/>
            <person name="Guerrero F.D."/>
            <person name="Moolhuijzen P."/>
            <person name="Goolsby J.A."/>
            <person name="Tidwell J."/>
            <person name="Bellgard S.E."/>
            <person name="Bellgard M.I."/>
        </authorList>
    </citation>
    <scope>NUCLEOTIDE SEQUENCE</scope>
    <source>
        <tissue evidence="1">Shoot tissue taken approximately 20 cm above the soil surface</tissue>
    </source>
</reference>
<name>A0A0A9FIU8_ARUDO</name>
<organism evidence="1">
    <name type="scientific">Arundo donax</name>
    <name type="common">Giant reed</name>
    <name type="synonym">Donax arundinaceus</name>
    <dbReference type="NCBI Taxonomy" id="35708"/>
    <lineage>
        <taxon>Eukaryota</taxon>
        <taxon>Viridiplantae</taxon>
        <taxon>Streptophyta</taxon>
        <taxon>Embryophyta</taxon>
        <taxon>Tracheophyta</taxon>
        <taxon>Spermatophyta</taxon>
        <taxon>Magnoliopsida</taxon>
        <taxon>Liliopsida</taxon>
        <taxon>Poales</taxon>
        <taxon>Poaceae</taxon>
        <taxon>PACMAD clade</taxon>
        <taxon>Arundinoideae</taxon>
        <taxon>Arundineae</taxon>
        <taxon>Arundo</taxon>
    </lineage>
</organism>
<dbReference type="EMBL" id="GBRH01189713">
    <property type="protein sequence ID" value="JAE08183.1"/>
    <property type="molecule type" value="Transcribed_RNA"/>
</dbReference>
<protein>
    <submittedName>
        <fullName evidence="1">Uncharacterized protein</fullName>
    </submittedName>
</protein>